<feature type="transmembrane region" description="Helical" evidence="2">
    <location>
        <begin position="27"/>
        <end position="50"/>
    </location>
</feature>
<reference evidence="3 4" key="1">
    <citation type="submission" date="2020-04" db="EMBL/GenBank/DDBJ databases">
        <title>Description of novel Gluconacetobacter.</title>
        <authorList>
            <person name="Sombolestani A."/>
        </authorList>
    </citation>
    <scope>NUCLEOTIDE SEQUENCE [LARGE SCALE GENOMIC DNA]</scope>
    <source>
        <strain evidence="3 4">LMG 7603</strain>
    </source>
</reference>
<dbReference type="Proteomes" id="UP000550787">
    <property type="component" value="Unassembled WGS sequence"/>
</dbReference>
<name>A0A7W4FDI9_GLUDI</name>
<evidence type="ECO:0000313" key="3">
    <source>
        <dbReference type="EMBL" id="MBB2155667.1"/>
    </source>
</evidence>
<accession>A0A7W4FDI9</accession>
<dbReference type="AlphaFoldDB" id="A0A7W4FDI9"/>
<feature type="region of interest" description="Disordered" evidence="1">
    <location>
        <begin position="1"/>
        <end position="20"/>
    </location>
</feature>
<keyword evidence="2" id="KW-0812">Transmembrane</keyword>
<dbReference type="InterPro" id="IPR030972">
    <property type="entry name" value="UrcA_uranyl"/>
</dbReference>
<evidence type="ECO:0000313" key="4">
    <source>
        <dbReference type="Proteomes" id="UP000550787"/>
    </source>
</evidence>
<evidence type="ECO:0000256" key="2">
    <source>
        <dbReference type="SAM" id="Phobius"/>
    </source>
</evidence>
<keyword evidence="2" id="KW-1133">Transmembrane helix</keyword>
<dbReference type="NCBIfam" id="TIGR04433">
    <property type="entry name" value="UrcA_uranyl"/>
    <property type="match status" value="1"/>
</dbReference>
<evidence type="ECO:0000256" key="1">
    <source>
        <dbReference type="SAM" id="MobiDB-lite"/>
    </source>
</evidence>
<dbReference type="RefSeq" id="WP_012553288.1">
    <property type="nucleotide sequence ID" value="NZ_JABEQG010000006.1"/>
</dbReference>
<proteinExistence type="predicted"/>
<organism evidence="3 4">
    <name type="scientific">Gluconacetobacter diazotrophicus</name>
    <name type="common">Acetobacter diazotrophicus</name>
    <dbReference type="NCBI Taxonomy" id="33996"/>
    <lineage>
        <taxon>Bacteria</taxon>
        <taxon>Pseudomonadati</taxon>
        <taxon>Pseudomonadota</taxon>
        <taxon>Alphaproteobacteria</taxon>
        <taxon>Acetobacterales</taxon>
        <taxon>Acetobacteraceae</taxon>
        <taxon>Gluconacetobacter</taxon>
    </lineage>
</organism>
<gene>
    <name evidence="3" type="ORF">HLH33_04990</name>
</gene>
<keyword evidence="2" id="KW-0472">Membrane</keyword>
<protein>
    <submittedName>
        <fullName evidence="3">UrcA family protein</fullName>
    </submittedName>
</protein>
<dbReference type="EMBL" id="JABEQG010000006">
    <property type="protein sequence ID" value="MBB2155667.1"/>
    <property type="molecule type" value="Genomic_DNA"/>
</dbReference>
<sequence length="143" mass="14810">MMSITGKNRQGAGSPARTAGNGAADRFWPYVEAAGIGLIIVLGLLVLLVLHGPAHGQDDDGAPVAIRVAYSAADIRDVAHARLLLARLDRTALAACGADSTSLDGLRAAAEQSDCRRQGVLRAVARIHAPALDQALRQDGLPS</sequence>
<comment type="caution">
    <text evidence="3">The sequence shown here is derived from an EMBL/GenBank/DDBJ whole genome shotgun (WGS) entry which is preliminary data.</text>
</comment>